<sequence>MASITRNNHLGVAGGREVVFCHACENEWYRDEHGSLTCPSCESSFIEIVDTGNDPRGIHGLQTPVAGGGSGNYFRRPGSSDSDPDEGDINDHLYEQPPGASPRPSPFEEVLHGARDDRDTANMTEGDAIMRRFTEMLMNDFGAVGAAGGAPGPGGLFPPPADPANQTGPRVHHTTWRAGPFGGAQTRVTITTGNFGGPPDGAAPTFGALFGQLFGNPLMPGVGDPNQRNRGGPEGGVGLAAGIQEILTSLFNPASAVAGDAVFTQEALDRIISNLMEASPQTNAAPPATQSAIDNLEKKSLSQEMLGTDAKAECTICIDEINKGDEVVVLPCKHWYHGECVVLWLKEHNTCPICRKAIEAGINNNNSNNNSQQSQQPPQPQQPHPPSNPSPTTPTSASVSSAFFPFSAFNPPTPHPRNERSARSQRENADRLSAIRNLGGAGGGADSSPRPDAQTGGSNSPSPMTPPGSWPGFTTAMGEGAGSSSGGNNPYGGPWRGMGGASGRAGGESGEWLERQEQQQQQQQQQSGGGGGPLGWLRDHFGRASGNGSGSERDRRR</sequence>
<evidence type="ECO:0000256" key="6">
    <source>
        <dbReference type="ARBA" id="ARBA00022786"/>
    </source>
</evidence>
<evidence type="ECO:0000259" key="10">
    <source>
        <dbReference type="PROSITE" id="PS50089"/>
    </source>
</evidence>
<dbReference type="GO" id="GO:0006511">
    <property type="term" value="P:ubiquitin-dependent protein catabolic process"/>
    <property type="evidence" value="ECO:0007669"/>
    <property type="project" value="TreeGrafter"/>
</dbReference>
<evidence type="ECO:0000256" key="9">
    <source>
        <dbReference type="SAM" id="MobiDB-lite"/>
    </source>
</evidence>
<feature type="compositionally biased region" description="Pro residues" evidence="9">
    <location>
        <begin position="377"/>
        <end position="392"/>
    </location>
</feature>
<keyword evidence="3" id="KW-0808">Transferase</keyword>
<dbReference type="InterPro" id="IPR051834">
    <property type="entry name" value="RING_finger_E3_ligase"/>
</dbReference>
<dbReference type="Gene3D" id="3.30.40.10">
    <property type="entry name" value="Zinc/RING finger domain, C3HC4 (zinc finger)"/>
    <property type="match status" value="1"/>
</dbReference>
<feature type="domain" description="RING-type" evidence="10">
    <location>
        <begin position="314"/>
        <end position="355"/>
    </location>
</feature>
<dbReference type="PROSITE" id="PS50089">
    <property type="entry name" value="ZF_RING_2"/>
    <property type="match status" value="1"/>
</dbReference>
<accession>A0AAN6UD32</accession>
<dbReference type="SUPFAM" id="SSF57850">
    <property type="entry name" value="RING/U-box"/>
    <property type="match status" value="1"/>
</dbReference>
<protein>
    <recommendedName>
        <fullName evidence="2">RING-type E3 ubiquitin transferase</fullName>
        <ecNumber evidence="2">2.3.2.27</ecNumber>
    </recommendedName>
</protein>
<dbReference type="EC" id="2.3.2.27" evidence="2"/>
<reference evidence="11" key="1">
    <citation type="journal article" date="2023" name="Mol. Phylogenet. Evol.">
        <title>Genome-scale phylogeny and comparative genomics of the fungal order Sordariales.</title>
        <authorList>
            <person name="Hensen N."/>
            <person name="Bonometti L."/>
            <person name="Westerberg I."/>
            <person name="Brannstrom I.O."/>
            <person name="Guillou S."/>
            <person name="Cros-Aarteil S."/>
            <person name="Calhoun S."/>
            <person name="Haridas S."/>
            <person name="Kuo A."/>
            <person name="Mondo S."/>
            <person name="Pangilinan J."/>
            <person name="Riley R."/>
            <person name="LaButti K."/>
            <person name="Andreopoulos B."/>
            <person name="Lipzen A."/>
            <person name="Chen C."/>
            <person name="Yan M."/>
            <person name="Daum C."/>
            <person name="Ng V."/>
            <person name="Clum A."/>
            <person name="Steindorff A."/>
            <person name="Ohm R.A."/>
            <person name="Martin F."/>
            <person name="Silar P."/>
            <person name="Natvig D.O."/>
            <person name="Lalanne C."/>
            <person name="Gautier V."/>
            <person name="Ament-Velasquez S.L."/>
            <person name="Kruys A."/>
            <person name="Hutchinson M.I."/>
            <person name="Powell A.J."/>
            <person name="Barry K."/>
            <person name="Miller A.N."/>
            <person name="Grigoriev I.V."/>
            <person name="Debuchy R."/>
            <person name="Gladieux P."/>
            <person name="Hiltunen Thoren M."/>
            <person name="Johannesson H."/>
        </authorList>
    </citation>
    <scope>NUCLEOTIDE SEQUENCE</scope>
    <source>
        <strain evidence="11">CBS 123565</strain>
    </source>
</reference>
<dbReference type="PANTHER" id="PTHR45931:SF3">
    <property type="entry name" value="RING ZINC FINGER-CONTAINING PROTEIN"/>
    <property type="match status" value="1"/>
</dbReference>
<keyword evidence="12" id="KW-1185">Reference proteome</keyword>
<evidence type="ECO:0000256" key="7">
    <source>
        <dbReference type="ARBA" id="ARBA00022833"/>
    </source>
</evidence>
<dbReference type="InterPro" id="IPR001841">
    <property type="entry name" value="Znf_RING"/>
</dbReference>
<dbReference type="GO" id="GO:0061630">
    <property type="term" value="F:ubiquitin protein ligase activity"/>
    <property type="evidence" value="ECO:0007669"/>
    <property type="project" value="UniProtKB-EC"/>
</dbReference>
<dbReference type="AlphaFoldDB" id="A0AAN6UD32"/>
<evidence type="ECO:0000256" key="8">
    <source>
        <dbReference type="PROSITE-ProRule" id="PRU00175"/>
    </source>
</evidence>
<feature type="compositionally biased region" description="Low complexity" evidence="9">
    <location>
        <begin position="364"/>
        <end position="376"/>
    </location>
</feature>
<feature type="region of interest" description="Disordered" evidence="9">
    <location>
        <begin position="52"/>
        <end position="120"/>
    </location>
</feature>
<evidence type="ECO:0000313" key="11">
    <source>
        <dbReference type="EMBL" id="KAK4130787.1"/>
    </source>
</evidence>
<keyword evidence="5 8" id="KW-0863">Zinc-finger</keyword>
<dbReference type="PANTHER" id="PTHR45931">
    <property type="entry name" value="SI:CH211-59O9.10"/>
    <property type="match status" value="1"/>
</dbReference>
<evidence type="ECO:0000313" key="12">
    <source>
        <dbReference type="Proteomes" id="UP001304895"/>
    </source>
</evidence>
<evidence type="ECO:0000256" key="2">
    <source>
        <dbReference type="ARBA" id="ARBA00012483"/>
    </source>
</evidence>
<organism evidence="11 12">
    <name type="scientific">Trichocladium antarcticum</name>
    <dbReference type="NCBI Taxonomy" id="1450529"/>
    <lineage>
        <taxon>Eukaryota</taxon>
        <taxon>Fungi</taxon>
        <taxon>Dikarya</taxon>
        <taxon>Ascomycota</taxon>
        <taxon>Pezizomycotina</taxon>
        <taxon>Sordariomycetes</taxon>
        <taxon>Sordariomycetidae</taxon>
        <taxon>Sordariales</taxon>
        <taxon>Chaetomiaceae</taxon>
        <taxon>Trichocladium</taxon>
    </lineage>
</organism>
<evidence type="ECO:0000256" key="3">
    <source>
        <dbReference type="ARBA" id="ARBA00022679"/>
    </source>
</evidence>
<evidence type="ECO:0000256" key="5">
    <source>
        <dbReference type="ARBA" id="ARBA00022771"/>
    </source>
</evidence>
<name>A0AAN6UD32_9PEZI</name>
<dbReference type="CDD" id="cd16454">
    <property type="entry name" value="RING-H2_PA-TM-RING"/>
    <property type="match status" value="1"/>
</dbReference>
<dbReference type="SMART" id="SM00184">
    <property type="entry name" value="RING"/>
    <property type="match status" value="1"/>
</dbReference>
<comment type="catalytic activity">
    <reaction evidence="1">
        <text>S-ubiquitinyl-[E2 ubiquitin-conjugating enzyme]-L-cysteine + [acceptor protein]-L-lysine = [E2 ubiquitin-conjugating enzyme]-L-cysteine + N(6)-ubiquitinyl-[acceptor protein]-L-lysine.</text>
        <dbReference type="EC" id="2.3.2.27"/>
    </reaction>
</comment>
<proteinExistence type="predicted"/>
<dbReference type="Pfam" id="PF13639">
    <property type="entry name" value="zf-RING_2"/>
    <property type="match status" value="1"/>
</dbReference>
<dbReference type="FunFam" id="3.30.40.10:FF:000127">
    <property type="entry name" value="E3 ubiquitin-protein ligase RNF181"/>
    <property type="match status" value="1"/>
</dbReference>
<dbReference type="EMBL" id="MU853432">
    <property type="protein sequence ID" value="KAK4130787.1"/>
    <property type="molecule type" value="Genomic_DNA"/>
</dbReference>
<feature type="compositionally biased region" description="Basic and acidic residues" evidence="9">
    <location>
        <begin position="109"/>
        <end position="120"/>
    </location>
</feature>
<feature type="region of interest" description="Disordered" evidence="9">
    <location>
        <begin position="364"/>
        <end position="557"/>
    </location>
</feature>
<dbReference type="GO" id="GO:0005634">
    <property type="term" value="C:nucleus"/>
    <property type="evidence" value="ECO:0007669"/>
    <property type="project" value="TreeGrafter"/>
</dbReference>
<reference evidence="11" key="2">
    <citation type="submission" date="2023-05" db="EMBL/GenBank/DDBJ databases">
        <authorList>
            <consortium name="Lawrence Berkeley National Laboratory"/>
            <person name="Steindorff A."/>
            <person name="Hensen N."/>
            <person name="Bonometti L."/>
            <person name="Westerberg I."/>
            <person name="Brannstrom I.O."/>
            <person name="Guillou S."/>
            <person name="Cros-Aarteil S."/>
            <person name="Calhoun S."/>
            <person name="Haridas S."/>
            <person name="Kuo A."/>
            <person name="Mondo S."/>
            <person name="Pangilinan J."/>
            <person name="Riley R."/>
            <person name="Labutti K."/>
            <person name="Andreopoulos B."/>
            <person name="Lipzen A."/>
            <person name="Chen C."/>
            <person name="Yanf M."/>
            <person name="Daum C."/>
            <person name="Ng V."/>
            <person name="Clum A."/>
            <person name="Ohm R."/>
            <person name="Martin F."/>
            <person name="Silar P."/>
            <person name="Natvig D."/>
            <person name="Lalanne C."/>
            <person name="Gautier V."/>
            <person name="Ament-Velasquez S.L."/>
            <person name="Kruys A."/>
            <person name="Hutchinson M.I."/>
            <person name="Powell A.J."/>
            <person name="Barry K."/>
            <person name="Miller A.N."/>
            <person name="Grigoriev I.V."/>
            <person name="Debuchy R."/>
            <person name="Gladieux P."/>
            <person name="Thoren M.H."/>
            <person name="Johannesson H."/>
        </authorList>
    </citation>
    <scope>NUCLEOTIDE SEQUENCE</scope>
    <source>
        <strain evidence="11">CBS 123565</strain>
    </source>
</reference>
<keyword evidence="6" id="KW-0833">Ubl conjugation pathway</keyword>
<keyword evidence="7" id="KW-0862">Zinc</keyword>
<comment type="caution">
    <text evidence="11">The sequence shown here is derived from an EMBL/GenBank/DDBJ whole genome shotgun (WGS) entry which is preliminary data.</text>
</comment>
<dbReference type="GO" id="GO:0016567">
    <property type="term" value="P:protein ubiquitination"/>
    <property type="evidence" value="ECO:0007669"/>
    <property type="project" value="UniProtKB-ARBA"/>
</dbReference>
<dbReference type="InterPro" id="IPR013083">
    <property type="entry name" value="Znf_RING/FYVE/PHD"/>
</dbReference>
<evidence type="ECO:0000256" key="1">
    <source>
        <dbReference type="ARBA" id="ARBA00000900"/>
    </source>
</evidence>
<gene>
    <name evidence="11" type="ORF">BT67DRAFT_452237</name>
</gene>
<dbReference type="Proteomes" id="UP001304895">
    <property type="component" value="Unassembled WGS sequence"/>
</dbReference>
<feature type="compositionally biased region" description="Gly residues" evidence="9">
    <location>
        <begin position="494"/>
        <end position="509"/>
    </location>
</feature>
<dbReference type="GO" id="GO:0008270">
    <property type="term" value="F:zinc ion binding"/>
    <property type="evidence" value="ECO:0007669"/>
    <property type="project" value="UniProtKB-KW"/>
</dbReference>
<evidence type="ECO:0000256" key="4">
    <source>
        <dbReference type="ARBA" id="ARBA00022723"/>
    </source>
</evidence>
<feature type="compositionally biased region" description="Low complexity" evidence="9">
    <location>
        <begin position="393"/>
        <end position="410"/>
    </location>
</feature>
<keyword evidence="4" id="KW-0479">Metal-binding</keyword>
<feature type="compositionally biased region" description="Basic and acidic residues" evidence="9">
    <location>
        <begin position="416"/>
        <end position="430"/>
    </location>
</feature>